<dbReference type="InterPro" id="IPR011032">
    <property type="entry name" value="GroES-like_sf"/>
</dbReference>
<keyword evidence="4 6" id="KW-0862">Zinc</keyword>
<keyword evidence="5" id="KW-0560">Oxidoreductase</keyword>
<evidence type="ECO:0000256" key="2">
    <source>
        <dbReference type="ARBA" id="ARBA00008072"/>
    </source>
</evidence>
<dbReference type="PANTHER" id="PTHR42813">
    <property type="entry name" value="ZINC-TYPE ALCOHOL DEHYDROGENASE-LIKE"/>
    <property type="match status" value="1"/>
</dbReference>
<dbReference type="SUPFAM" id="SSF51735">
    <property type="entry name" value="NAD(P)-binding Rossmann-fold domains"/>
    <property type="match status" value="1"/>
</dbReference>
<evidence type="ECO:0000313" key="9">
    <source>
        <dbReference type="EMBL" id="EFX41771.1"/>
    </source>
</evidence>
<sequence length="397" mass="43287">MKVCAFLSIQTGLAVFTMSRYNLFSLKREVFMIKGFAMLSIGKVGIVEKEYLEMVMPERKKLECGPLDALVRPIAVAPCTSDLHTCYEGGIGERHNMFLGHEGVGEVLEVGHLVRDFKEGDKVIIPAITPNWSALGSQRGYAQHGEAALSGWKFSNFKDGVFAEKIHINDADGNLGHLPEGVEATEAVMLSDMVTTGFHCAEEAKIMPGERVAVIGLGPVGLMALAGANLMGASEIYAIDCVPFRYEVAHKHYGATHYIDFTKAPMQEQILEITKGVGADKVLIAGGGVDILSDACACVVNGGIISNVNYFGSGDYLRLSRLDWNVGMGHKTIKGGLTPGGRYRMEKLARLLQTQKLDVKPIITHRLEGTFEAIAQSLAWMKDKPENFIKPVVSLKW</sequence>
<evidence type="ECO:0000256" key="4">
    <source>
        <dbReference type="ARBA" id="ARBA00022833"/>
    </source>
</evidence>
<protein>
    <submittedName>
        <fullName evidence="9">Secondary-alcohol dehydrogenase</fullName>
    </submittedName>
</protein>
<reference evidence="9 10" key="1">
    <citation type="journal article" date="2011" name="Vet. Res.">
        <title>Genome sequence of Helicobacter suis supports its role in gastric pathology.</title>
        <authorList>
            <person name="Vermoote M."/>
            <person name="Vandekerckhove T.T."/>
            <person name="Flahou B."/>
            <person name="Pasmans F."/>
            <person name="Smet A."/>
            <person name="De Groote D."/>
            <person name="Van Criekinge W."/>
            <person name="Ducatelle R."/>
            <person name="Haesebrouck F."/>
        </authorList>
    </citation>
    <scope>NUCLEOTIDE SEQUENCE [LARGE SCALE GENOMIC DNA]</scope>
    <source>
        <strain evidence="9 10">HS5</strain>
    </source>
</reference>
<gene>
    <name evidence="9" type="primary">tdh</name>
    <name evidence="9" type="ORF">HSUHS5_0833</name>
</gene>
<dbReference type="PANTHER" id="PTHR42813:SF4">
    <property type="entry name" value="NADP-DEPENDENT ISOPROPANOL DEHYDROGENASE"/>
    <property type="match status" value="1"/>
</dbReference>
<dbReference type="PROSITE" id="PS00059">
    <property type="entry name" value="ADH_ZINC"/>
    <property type="match status" value="1"/>
</dbReference>
<dbReference type="InterPro" id="IPR013154">
    <property type="entry name" value="ADH-like_N"/>
</dbReference>
<evidence type="ECO:0000313" key="10">
    <source>
        <dbReference type="Proteomes" id="UP000054093"/>
    </source>
</evidence>
<dbReference type="AlphaFoldDB" id="E7G4D1"/>
<comment type="cofactor">
    <cofactor evidence="1 6">
        <name>Zn(2+)</name>
        <dbReference type="ChEBI" id="CHEBI:29105"/>
    </cofactor>
</comment>
<evidence type="ECO:0000256" key="6">
    <source>
        <dbReference type="RuleBase" id="RU361277"/>
    </source>
</evidence>
<evidence type="ECO:0000259" key="7">
    <source>
        <dbReference type="Pfam" id="PF00107"/>
    </source>
</evidence>
<dbReference type="GO" id="GO:0016491">
    <property type="term" value="F:oxidoreductase activity"/>
    <property type="evidence" value="ECO:0007669"/>
    <property type="project" value="UniProtKB-KW"/>
</dbReference>
<evidence type="ECO:0000259" key="8">
    <source>
        <dbReference type="Pfam" id="PF08240"/>
    </source>
</evidence>
<name>E7G4D1_9HELI</name>
<evidence type="ECO:0000256" key="1">
    <source>
        <dbReference type="ARBA" id="ARBA00001947"/>
    </source>
</evidence>
<dbReference type="SUPFAM" id="SSF50129">
    <property type="entry name" value="GroES-like"/>
    <property type="match status" value="1"/>
</dbReference>
<comment type="caution">
    <text evidence="9">The sequence shown here is derived from an EMBL/GenBank/DDBJ whole genome shotgun (WGS) entry which is preliminary data.</text>
</comment>
<evidence type="ECO:0000256" key="3">
    <source>
        <dbReference type="ARBA" id="ARBA00022723"/>
    </source>
</evidence>
<dbReference type="GO" id="GO:0008270">
    <property type="term" value="F:zinc ion binding"/>
    <property type="evidence" value="ECO:0007669"/>
    <property type="project" value="InterPro"/>
</dbReference>
<feature type="domain" description="Alcohol dehydrogenase-like N-terminal" evidence="8">
    <location>
        <begin position="66"/>
        <end position="169"/>
    </location>
</feature>
<dbReference type="Pfam" id="PF00107">
    <property type="entry name" value="ADH_zinc_N"/>
    <property type="match status" value="1"/>
</dbReference>
<keyword evidence="3 6" id="KW-0479">Metal-binding</keyword>
<evidence type="ECO:0000256" key="5">
    <source>
        <dbReference type="ARBA" id="ARBA00023002"/>
    </source>
</evidence>
<dbReference type="InterPro" id="IPR036291">
    <property type="entry name" value="NAD(P)-bd_dom_sf"/>
</dbReference>
<dbReference type="Proteomes" id="UP000054093">
    <property type="component" value="Unassembled WGS sequence"/>
</dbReference>
<organism evidence="9 10">
    <name type="scientific">Helicobacter suis HS5</name>
    <dbReference type="NCBI Taxonomy" id="710394"/>
    <lineage>
        <taxon>Bacteria</taxon>
        <taxon>Pseudomonadati</taxon>
        <taxon>Campylobacterota</taxon>
        <taxon>Epsilonproteobacteria</taxon>
        <taxon>Campylobacterales</taxon>
        <taxon>Helicobacteraceae</taxon>
        <taxon>Helicobacter</taxon>
    </lineage>
</organism>
<dbReference type="EMBL" id="ADHO01000143">
    <property type="protein sequence ID" value="EFX41771.1"/>
    <property type="molecule type" value="Genomic_DNA"/>
</dbReference>
<proteinExistence type="inferred from homology"/>
<accession>E7G4D1</accession>
<dbReference type="InterPro" id="IPR002328">
    <property type="entry name" value="ADH_Zn_CS"/>
</dbReference>
<dbReference type="Gene3D" id="3.90.180.10">
    <property type="entry name" value="Medium-chain alcohol dehydrogenases, catalytic domain"/>
    <property type="match status" value="1"/>
</dbReference>
<comment type="similarity">
    <text evidence="2 6">Belongs to the zinc-containing alcohol dehydrogenase family.</text>
</comment>
<dbReference type="InterPro" id="IPR013149">
    <property type="entry name" value="ADH-like_C"/>
</dbReference>
<dbReference type="Gene3D" id="3.40.50.720">
    <property type="entry name" value="NAD(P)-binding Rossmann-like Domain"/>
    <property type="match status" value="1"/>
</dbReference>
<feature type="domain" description="Alcohol dehydrogenase-like C-terminal" evidence="7">
    <location>
        <begin position="219"/>
        <end position="352"/>
    </location>
</feature>
<dbReference type="Pfam" id="PF08240">
    <property type="entry name" value="ADH_N"/>
    <property type="match status" value="1"/>
</dbReference>